<sequence>MGRRSGRGSRRGEREFAEGAAAVADAGEGGGEEGGGGEEEERGIDEAAGGRLAQAVGVPAVGEAAGRGDFVAAKEGVNRAAEGRIRRWRRRCRHGGGVVLHVGLVHRHCWGGICRKTIRVLIFVALFFFRFIGLI</sequence>
<keyword evidence="2" id="KW-0812">Transmembrane</keyword>
<evidence type="ECO:0000313" key="4">
    <source>
        <dbReference type="Proteomes" id="UP001327560"/>
    </source>
</evidence>
<evidence type="ECO:0000313" key="3">
    <source>
        <dbReference type="EMBL" id="WOL19953.1"/>
    </source>
</evidence>
<evidence type="ECO:0000256" key="2">
    <source>
        <dbReference type="SAM" id="Phobius"/>
    </source>
</evidence>
<keyword evidence="2" id="KW-0472">Membrane</keyword>
<accession>A0AAQ3L3A3</accession>
<organism evidence="3 4">
    <name type="scientific">Canna indica</name>
    <name type="common">Indian-shot</name>
    <dbReference type="NCBI Taxonomy" id="4628"/>
    <lineage>
        <taxon>Eukaryota</taxon>
        <taxon>Viridiplantae</taxon>
        <taxon>Streptophyta</taxon>
        <taxon>Embryophyta</taxon>
        <taxon>Tracheophyta</taxon>
        <taxon>Spermatophyta</taxon>
        <taxon>Magnoliopsida</taxon>
        <taxon>Liliopsida</taxon>
        <taxon>Zingiberales</taxon>
        <taxon>Cannaceae</taxon>
        <taxon>Canna</taxon>
    </lineage>
</organism>
<keyword evidence="4" id="KW-1185">Reference proteome</keyword>
<evidence type="ECO:0000256" key="1">
    <source>
        <dbReference type="SAM" id="MobiDB-lite"/>
    </source>
</evidence>
<dbReference type="Proteomes" id="UP001327560">
    <property type="component" value="Chromosome 9"/>
</dbReference>
<feature type="transmembrane region" description="Helical" evidence="2">
    <location>
        <begin position="117"/>
        <end position="134"/>
    </location>
</feature>
<gene>
    <name evidence="3" type="ORF">Cni_G28755</name>
</gene>
<keyword evidence="2" id="KW-1133">Transmembrane helix</keyword>
<feature type="region of interest" description="Disordered" evidence="1">
    <location>
        <begin position="1"/>
        <end position="44"/>
    </location>
</feature>
<proteinExistence type="predicted"/>
<protein>
    <submittedName>
        <fullName evidence="3">Uncharacterized protein</fullName>
    </submittedName>
</protein>
<dbReference type="AlphaFoldDB" id="A0AAQ3L3A3"/>
<dbReference type="EMBL" id="CP136898">
    <property type="protein sequence ID" value="WOL19953.1"/>
    <property type="molecule type" value="Genomic_DNA"/>
</dbReference>
<reference evidence="3 4" key="1">
    <citation type="submission" date="2023-10" db="EMBL/GenBank/DDBJ databases">
        <title>Chromosome-scale genome assembly provides insights into flower coloration mechanisms of Canna indica.</title>
        <authorList>
            <person name="Li C."/>
        </authorList>
    </citation>
    <scope>NUCLEOTIDE SEQUENCE [LARGE SCALE GENOMIC DNA]</scope>
    <source>
        <tissue evidence="3">Flower</tissue>
    </source>
</reference>
<name>A0AAQ3L3A3_9LILI</name>